<comment type="caution">
    <text evidence="1">The sequence shown here is derived from an EMBL/GenBank/DDBJ whole genome shotgun (WGS) entry which is preliminary data.</text>
</comment>
<keyword evidence="2" id="KW-1185">Reference proteome</keyword>
<organism evidence="1 2">
    <name type="scientific">Trichinella nativa</name>
    <dbReference type="NCBI Taxonomy" id="6335"/>
    <lineage>
        <taxon>Eukaryota</taxon>
        <taxon>Metazoa</taxon>
        <taxon>Ecdysozoa</taxon>
        <taxon>Nematoda</taxon>
        <taxon>Enoplea</taxon>
        <taxon>Dorylaimia</taxon>
        <taxon>Trichinellida</taxon>
        <taxon>Trichinellidae</taxon>
        <taxon>Trichinella</taxon>
    </lineage>
</organism>
<accession>A0A0V1KZH9</accession>
<gene>
    <name evidence="1" type="ORF">T02_16368</name>
</gene>
<dbReference type="AlphaFoldDB" id="A0A0V1KZH9"/>
<dbReference type="EMBL" id="JYDW01000185">
    <property type="protein sequence ID" value="KRZ52714.1"/>
    <property type="molecule type" value="Genomic_DNA"/>
</dbReference>
<protein>
    <submittedName>
        <fullName evidence="1">Uncharacterized protein</fullName>
    </submittedName>
</protein>
<dbReference type="Proteomes" id="UP000054721">
    <property type="component" value="Unassembled WGS sequence"/>
</dbReference>
<reference evidence="1 2" key="1">
    <citation type="submission" date="2015-05" db="EMBL/GenBank/DDBJ databases">
        <title>Evolution of Trichinella species and genotypes.</title>
        <authorList>
            <person name="Korhonen P.K."/>
            <person name="Edoardo P."/>
            <person name="Giuseppe L.R."/>
            <person name="Gasser R.B."/>
        </authorList>
    </citation>
    <scope>NUCLEOTIDE SEQUENCE [LARGE SCALE GENOMIC DNA]</scope>
    <source>
        <strain evidence="1">ISS10</strain>
    </source>
</reference>
<proteinExistence type="predicted"/>
<sequence>MYSALTTKLAHEVFRNYCNQSLFFSDNQKLFDADSYENACFIQSSSDEDENQLLQVVRVNKPCLHILQKLHAHQPAVDIDSVDSDNDLIVSMAATMTAFFLLSYERL</sequence>
<evidence type="ECO:0000313" key="1">
    <source>
        <dbReference type="EMBL" id="KRZ52714.1"/>
    </source>
</evidence>
<evidence type="ECO:0000313" key="2">
    <source>
        <dbReference type="Proteomes" id="UP000054721"/>
    </source>
</evidence>
<name>A0A0V1KZH9_9BILA</name>